<dbReference type="Proteomes" id="UP000712007">
    <property type="component" value="Unassembled WGS sequence"/>
</dbReference>
<feature type="chain" id="PRO_5037050122" evidence="1">
    <location>
        <begin position="29"/>
        <end position="167"/>
    </location>
</feature>
<evidence type="ECO:0000256" key="1">
    <source>
        <dbReference type="SAM" id="SignalP"/>
    </source>
</evidence>
<feature type="signal peptide" evidence="1">
    <location>
        <begin position="1"/>
        <end position="28"/>
    </location>
</feature>
<dbReference type="EMBL" id="JADIMV010000127">
    <property type="protein sequence ID" value="MBO8440419.1"/>
    <property type="molecule type" value="Genomic_DNA"/>
</dbReference>
<organism evidence="2 3">
    <name type="scientific">Candidatus Aphodosoma intestinipullorum</name>
    <dbReference type="NCBI Taxonomy" id="2840674"/>
    <lineage>
        <taxon>Bacteria</taxon>
        <taxon>Pseudomonadati</taxon>
        <taxon>Bacteroidota</taxon>
        <taxon>Bacteroidia</taxon>
        <taxon>Bacteroidales</taxon>
        <taxon>Candidatus Aphodosoma</taxon>
    </lineage>
</organism>
<evidence type="ECO:0000313" key="2">
    <source>
        <dbReference type="EMBL" id="MBO8440419.1"/>
    </source>
</evidence>
<reference evidence="2" key="1">
    <citation type="submission" date="2020-10" db="EMBL/GenBank/DDBJ databases">
        <authorList>
            <person name="Gilroy R."/>
        </authorList>
    </citation>
    <scope>NUCLEOTIDE SEQUENCE</scope>
    <source>
        <strain evidence="2">3924</strain>
    </source>
</reference>
<gene>
    <name evidence="2" type="ORF">IAC51_07200</name>
</gene>
<comment type="caution">
    <text evidence="2">The sequence shown here is derived from an EMBL/GenBank/DDBJ whole genome shotgun (WGS) entry which is preliminary data.</text>
</comment>
<name>A0A940DK56_9BACT</name>
<dbReference type="Gene3D" id="3.80.10.10">
    <property type="entry name" value="Ribonuclease Inhibitor"/>
    <property type="match status" value="1"/>
</dbReference>
<sequence>MGMTRFWRAAIAAVMLSAAVLPLKPLCAAEDNAGSGICVELYEDVVPDDGIVTEGYCGPTGREKSVRWRIEGDTLRLWSDGELKEKDNVAYYEKEYAAVVHMKDCCRRMGVHNLVVEERTTSIGGYILNFFEEISSVKLPKSLRRIDNGAFWACDLKRLYYRTALRK</sequence>
<accession>A0A940DK56</accession>
<reference evidence="2" key="2">
    <citation type="journal article" date="2021" name="PeerJ">
        <title>Extensive microbial diversity within the chicken gut microbiome revealed by metagenomics and culture.</title>
        <authorList>
            <person name="Gilroy R."/>
            <person name="Ravi A."/>
            <person name="Getino M."/>
            <person name="Pursley I."/>
            <person name="Horton D.L."/>
            <person name="Alikhan N.F."/>
            <person name="Baker D."/>
            <person name="Gharbi K."/>
            <person name="Hall N."/>
            <person name="Watson M."/>
            <person name="Adriaenssens E.M."/>
            <person name="Foster-Nyarko E."/>
            <person name="Jarju S."/>
            <person name="Secka A."/>
            <person name="Antonio M."/>
            <person name="Oren A."/>
            <person name="Chaudhuri R.R."/>
            <person name="La Ragione R."/>
            <person name="Hildebrand F."/>
            <person name="Pallen M.J."/>
        </authorList>
    </citation>
    <scope>NUCLEOTIDE SEQUENCE</scope>
    <source>
        <strain evidence="2">3924</strain>
    </source>
</reference>
<evidence type="ECO:0000313" key="3">
    <source>
        <dbReference type="Proteomes" id="UP000712007"/>
    </source>
</evidence>
<dbReference type="AlphaFoldDB" id="A0A940DK56"/>
<protein>
    <submittedName>
        <fullName evidence="2">Uncharacterized protein</fullName>
    </submittedName>
</protein>
<dbReference type="InterPro" id="IPR032675">
    <property type="entry name" value="LRR_dom_sf"/>
</dbReference>
<proteinExistence type="predicted"/>
<keyword evidence="1" id="KW-0732">Signal</keyword>